<keyword evidence="11" id="KW-0812">Transmembrane</keyword>
<evidence type="ECO:0000313" key="13">
    <source>
        <dbReference type="Proteomes" id="UP000005220"/>
    </source>
</evidence>
<evidence type="ECO:0000256" key="8">
    <source>
        <dbReference type="PIRNR" id="PIRNR037736"/>
    </source>
</evidence>
<comment type="similarity">
    <text evidence="2 8">Belongs to the SCO1/2 family.</text>
</comment>
<dbReference type="Proteomes" id="UP000005220">
    <property type="component" value="Chromosome 3"/>
</dbReference>
<dbReference type="RefSeq" id="XP_003956215.1">
    <property type="nucleotide sequence ID" value="XM_003956166.1"/>
</dbReference>
<feature type="binding site" evidence="9">
    <location>
        <position position="140"/>
    </location>
    <ligand>
        <name>Cu cation</name>
        <dbReference type="ChEBI" id="CHEBI:23378"/>
    </ligand>
</feature>
<evidence type="ECO:0008006" key="14">
    <source>
        <dbReference type="Google" id="ProtNLM"/>
    </source>
</evidence>
<dbReference type="InterPro" id="IPR036249">
    <property type="entry name" value="Thioredoxin-like_sf"/>
</dbReference>
<evidence type="ECO:0000256" key="3">
    <source>
        <dbReference type="ARBA" id="ARBA00022723"/>
    </source>
</evidence>
<evidence type="ECO:0000313" key="12">
    <source>
        <dbReference type="EMBL" id="CCF57080.1"/>
    </source>
</evidence>
<proteinExistence type="inferred from homology"/>
<dbReference type="SUPFAM" id="SSF52833">
    <property type="entry name" value="Thioredoxin-like"/>
    <property type="match status" value="1"/>
</dbReference>
<sequence length="279" mass="32114">MINVRSSFVRPRMIDQEIMKLSLVQSQRLFTSSPARKSTKPLSRKPIGGNDDNNLRSANLEFSSGKAIILCVLVGGIGYYIFQNEKHKMDLKREQESKKGYGKPQIGGGRFTLIDHNGNPFSEQNLLGKFSLIYFGFSHCPDICPDELDLLGVWLDKLKKDNIEVQPVFITCDPARDKPEVLKEYLSDFHDGIIGVTGEYDDIKNICKQYRVYFSTPQNVRPDQDYLVDHSIFFYLMDPQGQFMEALGRNHDENSGVIRIKDQIRQYKEADNNDNKKWF</sequence>
<dbReference type="PANTHER" id="PTHR12151:SF5">
    <property type="entry name" value="AT19154P"/>
    <property type="match status" value="1"/>
</dbReference>
<gene>
    <name evidence="12" type="primary">KAFR0C00850</name>
    <name evidence="12" type="ORF">KAFR_0C00850</name>
</gene>
<dbReference type="InterPro" id="IPR017276">
    <property type="entry name" value="Synth_of_cyt-c-oxidase_Sco1/2"/>
</dbReference>
<dbReference type="eggNOG" id="KOG2792">
    <property type="taxonomic scope" value="Eukaryota"/>
</dbReference>
<reference evidence="12 13" key="1">
    <citation type="journal article" date="2011" name="Proc. Natl. Acad. Sci. U.S.A.">
        <title>Evolutionary erosion of yeast sex chromosomes by mating-type switching accidents.</title>
        <authorList>
            <person name="Gordon J.L."/>
            <person name="Armisen D."/>
            <person name="Proux-Wera E."/>
            <person name="Oheigeartaigh S.S."/>
            <person name="Byrne K.P."/>
            <person name="Wolfe K.H."/>
        </authorList>
    </citation>
    <scope>NUCLEOTIDE SEQUENCE [LARGE SCALE GENOMIC DNA]</scope>
    <source>
        <strain evidence="13">ATCC 22294 / BCRC 22015 / CBS 2517 / CECT 1963 / NBRC 1671 / NRRL Y-8276</strain>
    </source>
</reference>
<name>H2ART0_KAZAF</name>
<dbReference type="GO" id="GO:0045454">
    <property type="term" value="P:cell redox homeostasis"/>
    <property type="evidence" value="ECO:0007669"/>
    <property type="project" value="EnsemblFungi"/>
</dbReference>
<evidence type="ECO:0000256" key="9">
    <source>
        <dbReference type="PIRSR" id="PIRSR037736-1"/>
    </source>
</evidence>
<feature type="transmembrane region" description="Helical" evidence="11">
    <location>
        <begin position="62"/>
        <end position="82"/>
    </location>
</feature>
<keyword evidence="13" id="KW-1185">Reference proteome</keyword>
<feature type="binding site" evidence="9">
    <location>
        <position position="230"/>
    </location>
    <ligand>
        <name>Cu cation</name>
        <dbReference type="ChEBI" id="CHEBI:23378"/>
    </ligand>
</feature>
<accession>H2ART0</accession>
<dbReference type="Gene3D" id="3.40.30.10">
    <property type="entry name" value="Glutaredoxin"/>
    <property type="match status" value="1"/>
</dbReference>
<dbReference type="GO" id="GO:0006878">
    <property type="term" value="P:intracellular copper ion homeostasis"/>
    <property type="evidence" value="ECO:0007669"/>
    <property type="project" value="UniProtKB-UniRule"/>
</dbReference>
<feature type="disulfide bond" description="Redox-active" evidence="10">
    <location>
        <begin position="140"/>
        <end position="144"/>
    </location>
</feature>
<dbReference type="PIRSF" id="PIRSF037736">
    <property type="entry name" value="SCO1"/>
    <property type="match status" value="1"/>
</dbReference>
<evidence type="ECO:0000256" key="5">
    <source>
        <dbReference type="ARBA" id="ARBA00023008"/>
    </source>
</evidence>
<organism evidence="12 13">
    <name type="scientific">Kazachstania africana (strain ATCC 22294 / BCRC 22015 / CBS 2517 / CECT 1963 / NBRC 1671 / NRRL Y-8276)</name>
    <name type="common">Yeast</name>
    <name type="synonym">Kluyveromyces africanus</name>
    <dbReference type="NCBI Taxonomy" id="1071382"/>
    <lineage>
        <taxon>Eukaryota</taxon>
        <taxon>Fungi</taxon>
        <taxon>Dikarya</taxon>
        <taxon>Ascomycota</taxon>
        <taxon>Saccharomycotina</taxon>
        <taxon>Saccharomycetes</taxon>
        <taxon>Saccharomycetales</taxon>
        <taxon>Saccharomycetaceae</taxon>
        <taxon>Kazachstania</taxon>
    </lineage>
</organism>
<dbReference type="EMBL" id="HE650823">
    <property type="protein sequence ID" value="CCF57080.1"/>
    <property type="molecule type" value="Genomic_DNA"/>
</dbReference>
<dbReference type="KEGG" id="kaf:KAFR_0C00850"/>
<evidence type="ECO:0000256" key="4">
    <source>
        <dbReference type="ARBA" id="ARBA00022792"/>
    </source>
</evidence>
<dbReference type="GeneID" id="13884999"/>
<evidence type="ECO:0000256" key="1">
    <source>
        <dbReference type="ARBA" id="ARBA00004273"/>
    </source>
</evidence>
<dbReference type="GO" id="GO:0005507">
    <property type="term" value="F:copper ion binding"/>
    <property type="evidence" value="ECO:0007669"/>
    <property type="project" value="EnsemblFungi"/>
</dbReference>
<keyword evidence="5 9" id="KW-0186">Copper</keyword>
<dbReference type="PANTHER" id="PTHR12151">
    <property type="entry name" value="ELECTRON TRANSPORT PROTIN SCO1/SENC FAMILY MEMBER"/>
    <property type="match status" value="1"/>
</dbReference>
<dbReference type="OrthoDB" id="270009at2759"/>
<feature type="binding site" evidence="9">
    <location>
        <position position="144"/>
    </location>
    <ligand>
        <name>Cu cation</name>
        <dbReference type="ChEBI" id="CHEBI:23378"/>
    </ligand>
</feature>
<dbReference type="GO" id="GO:0033617">
    <property type="term" value="P:mitochondrial respiratory chain complex IV assembly"/>
    <property type="evidence" value="ECO:0007669"/>
    <property type="project" value="EnsemblFungi"/>
</dbReference>
<dbReference type="AlphaFoldDB" id="H2ART0"/>
<protein>
    <recommendedName>
        <fullName evidence="14">Thioredoxin domain-containing protein</fullName>
    </recommendedName>
</protein>
<evidence type="ECO:0000256" key="6">
    <source>
        <dbReference type="ARBA" id="ARBA00023128"/>
    </source>
</evidence>
<keyword evidence="6 8" id="KW-0496">Mitochondrion</keyword>
<keyword evidence="10" id="KW-1015">Disulfide bond</keyword>
<dbReference type="FunFam" id="3.40.30.10:FF:000013">
    <property type="entry name" value="Blast:Protein SCO1 homolog, mitochondrial"/>
    <property type="match status" value="1"/>
</dbReference>
<evidence type="ECO:0000256" key="10">
    <source>
        <dbReference type="PIRSR" id="PIRSR603782-2"/>
    </source>
</evidence>
<dbReference type="FunCoup" id="H2ART0">
    <property type="interactions" value="582"/>
</dbReference>
<keyword evidence="7 11" id="KW-0472">Membrane</keyword>
<evidence type="ECO:0000256" key="2">
    <source>
        <dbReference type="ARBA" id="ARBA00010996"/>
    </source>
</evidence>
<dbReference type="HOGENOM" id="CLU_050131_0_1_1"/>
<dbReference type="InParanoid" id="H2ART0"/>
<dbReference type="GO" id="GO:0005743">
    <property type="term" value="C:mitochondrial inner membrane"/>
    <property type="evidence" value="ECO:0007669"/>
    <property type="project" value="UniProtKB-SubCell"/>
</dbReference>
<keyword evidence="4 8" id="KW-0999">Mitochondrion inner membrane</keyword>
<dbReference type="GO" id="GO:0016531">
    <property type="term" value="F:copper chaperone activity"/>
    <property type="evidence" value="ECO:0007669"/>
    <property type="project" value="InterPro"/>
</dbReference>
<keyword evidence="11" id="KW-1133">Transmembrane helix</keyword>
<keyword evidence="3 9" id="KW-0479">Metal-binding</keyword>
<comment type="subcellular location">
    <subcellularLocation>
        <location evidence="1 8">Mitochondrion inner membrane</location>
    </subcellularLocation>
</comment>
<dbReference type="STRING" id="1071382.H2ART0"/>
<dbReference type="Pfam" id="PF02630">
    <property type="entry name" value="SCO1-SenC"/>
    <property type="match status" value="1"/>
</dbReference>
<dbReference type="GO" id="GO:0034599">
    <property type="term" value="P:cellular response to oxidative stress"/>
    <property type="evidence" value="ECO:0007669"/>
    <property type="project" value="EnsemblFungi"/>
</dbReference>
<dbReference type="InterPro" id="IPR003782">
    <property type="entry name" value="SCO1/SenC"/>
</dbReference>
<evidence type="ECO:0000256" key="7">
    <source>
        <dbReference type="ARBA" id="ARBA00023136"/>
    </source>
</evidence>
<evidence type="ECO:0000256" key="11">
    <source>
        <dbReference type="SAM" id="Phobius"/>
    </source>
</evidence>
<dbReference type="CDD" id="cd02968">
    <property type="entry name" value="SCO"/>
    <property type="match status" value="1"/>
</dbReference>